<comment type="caution">
    <text evidence="1">The sequence shown here is derived from an EMBL/GenBank/DDBJ whole genome shotgun (WGS) entry which is preliminary data.</text>
</comment>
<evidence type="ECO:0000313" key="1">
    <source>
        <dbReference type="EMBL" id="CAJ2645277.1"/>
    </source>
</evidence>
<proteinExistence type="predicted"/>
<keyword evidence="2" id="KW-1185">Reference proteome</keyword>
<dbReference type="EMBL" id="CASHSV030000066">
    <property type="protein sequence ID" value="CAJ2645277.1"/>
    <property type="molecule type" value="Genomic_DNA"/>
</dbReference>
<name>A0ACB0JM12_TRIPR</name>
<accession>A0ACB0JM12</accession>
<reference evidence="1" key="1">
    <citation type="submission" date="2023-10" db="EMBL/GenBank/DDBJ databases">
        <authorList>
            <person name="Rodriguez Cubillos JULIANA M."/>
            <person name="De Vega J."/>
        </authorList>
    </citation>
    <scope>NUCLEOTIDE SEQUENCE</scope>
</reference>
<sequence>MARIKMPGNNNKKDSSSSSSQSSKRSPSLQVAPISKDKSGTKSSASTSFKSLSDHENEIEVQSNPSSTPQTNQPTVETKPAPQSPPPTTVQISEVLIGAIPITCKTVIKPIQCSQTAAKTPNEVPQVTITSTPKAKIVSSSKSTPIPPKTKKSKSVGTSKIRRSNRIASGRKPTIDETVYSISDNDSENTPSGSPKAKSAPILQTYSKRPSSSKTKTKPSKKSESSEEEDFMIRKLKKSAPLIHEDCQQSIEIFAKKKPILPGRVYNFDDLVNTSHDLTQFANPLGWTSLFNIRETHYPNLISAFNFNAVIPSDRNSIVSELKKARIKITEDLLGKLLDIPTTGHKLKGSKDKVTDNDMMIMYHMFNKIQLNLPYVMIQHMIYTIENESKRVTLPYGMFLTRVFNKFKVSFEGEEGKNSSTTFSLKNVGRMKFIGEIVEDHTIPDQGQKRKREEFEKETNLDLLAEVVTTQEDHPETVLPVSASEKGKESVSEKTTFIQFNPFVSLEFDNLGHNFENSENQFTTVLNDGFSTINNPVNTSIFSPLMTSPQTSFNTTSDSLRNFIQTPPEYAQMHQPVFTDAGPSLPSFPQNFASISSFCTNIPTNDSAAYQSSANIHSFNTKPSKKSKVEKDMAKLFQAIKINNTLMNYTIHEHQLFRTWLIAEFCPAMQNIL</sequence>
<gene>
    <name evidence="1" type="ORF">MILVUS5_LOCUS14199</name>
</gene>
<evidence type="ECO:0000313" key="2">
    <source>
        <dbReference type="Proteomes" id="UP001177021"/>
    </source>
</evidence>
<dbReference type="Proteomes" id="UP001177021">
    <property type="component" value="Unassembled WGS sequence"/>
</dbReference>
<protein>
    <submittedName>
        <fullName evidence="1">Uncharacterized protein</fullName>
    </submittedName>
</protein>
<organism evidence="1 2">
    <name type="scientific">Trifolium pratense</name>
    <name type="common">Red clover</name>
    <dbReference type="NCBI Taxonomy" id="57577"/>
    <lineage>
        <taxon>Eukaryota</taxon>
        <taxon>Viridiplantae</taxon>
        <taxon>Streptophyta</taxon>
        <taxon>Embryophyta</taxon>
        <taxon>Tracheophyta</taxon>
        <taxon>Spermatophyta</taxon>
        <taxon>Magnoliopsida</taxon>
        <taxon>eudicotyledons</taxon>
        <taxon>Gunneridae</taxon>
        <taxon>Pentapetalae</taxon>
        <taxon>rosids</taxon>
        <taxon>fabids</taxon>
        <taxon>Fabales</taxon>
        <taxon>Fabaceae</taxon>
        <taxon>Papilionoideae</taxon>
        <taxon>50 kb inversion clade</taxon>
        <taxon>NPAAA clade</taxon>
        <taxon>Hologalegina</taxon>
        <taxon>IRL clade</taxon>
        <taxon>Trifolieae</taxon>
        <taxon>Trifolium</taxon>
    </lineage>
</organism>